<feature type="domain" description="Cation efflux protein transmembrane" evidence="9">
    <location>
        <begin position="31"/>
        <end position="215"/>
    </location>
</feature>
<evidence type="ECO:0000256" key="4">
    <source>
        <dbReference type="ARBA" id="ARBA00022692"/>
    </source>
</evidence>
<dbReference type="SUPFAM" id="SSF161111">
    <property type="entry name" value="Cation efflux protein transmembrane domain-like"/>
    <property type="match status" value="1"/>
</dbReference>
<evidence type="ECO:0000256" key="7">
    <source>
        <dbReference type="ARBA" id="ARBA00023136"/>
    </source>
</evidence>
<comment type="similarity">
    <text evidence="2">Belongs to the cation diffusion facilitator (CDF) transporter (TC 2.A.4) family. SLC30A subfamily.</text>
</comment>
<comment type="subcellular location">
    <subcellularLocation>
        <location evidence="1">Membrane</location>
        <topology evidence="1">Multi-pass membrane protein</topology>
    </subcellularLocation>
</comment>
<dbReference type="Pfam" id="PF01545">
    <property type="entry name" value="Cation_efflux"/>
    <property type="match status" value="1"/>
</dbReference>
<dbReference type="Pfam" id="PF16916">
    <property type="entry name" value="ZT_dimer"/>
    <property type="match status" value="1"/>
</dbReference>
<feature type="domain" description="Cation efflux protein cytoplasmic" evidence="10">
    <location>
        <begin position="223"/>
        <end position="298"/>
    </location>
</feature>
<dbReference type="GO" id="GO:0006882">
    <property type="term" value="P:intracellular zinc ion homeostasis"/>
    <property type="evidence" value="ECO:0007669"/>
    <property type="project" value="TreeGrafter"/>
</dbReference>
<dbReference type="PANTHER" id="PTHR45820">
    <property type="entry name" value="FI23527P1"/>
    <property type="match status" value="1"/>
</dbReference>
<accession>A0A485LZD5</accession>
<dbReference type="NCBIfam" id="TIGR01297">
    <property type="entry name" value="CDF"/>
    <property type="match status" value="1"/>
</dbReference>
<evidence type="ECO:0000256" key="3">
    <source>
        <dbReference type="ARBA" id="ARBA00022448"/>
    </source>
</evidence>
<keyword evidence="5" id="KW-0862">Zinc</keyword>
<gene>
    <name evidence="11" type="primary">czcD</name>
    <name evidence="11" type="ORF">SCFA_30008</name>
</gene>
<dbReference type="InterPro" id="IPR002524">
    <property type="entry name" value="Cation_efflux"/>
</dbReference>
<dbReference type="InterPro" id="IPR058533">
    <property type="entry name" value="Cation_efflux_TM"/>
</dbReference>
<feature type="transmembrane region" description="Helical" evidence="8">
    <location>
        <begin position="190"/>
        <end position="208"/>
    </location>
</feature>
<feature type="transmembrane region" description="Helical" evidence="8">
    <location>
        <begin position="97"/>
        <end position="116"/>
    </location>
</feature>
<sequence>MVGNHVHSGTGCGSHSGGHAHAHHDVTGDIRLAFFINLFFTALEIAGGIWTNSMAILADAVHDLGDSFALGSAWYFERISQREGDEYFSYGYRRFSLLGALISVITLVVGALFVLSEAVPRLFFPQPSHAPGMVVFAVAGILINGLAALRLRGKEGMNARMVAWHLLEDVLGWLAILVTGIVLIFWDVPVLDAVLSIVITCFVLYNVLKGFRVTMNIFLQGVPHEVDLPAIEREIRQIPGVAGTHHAHVWTLDGYRHVLTMHASLKGNQTMDDLVCLKNEIRKVIADHNIAHSTVELELKDEACRMYPEMCRRSEPEEP</sequence>
<evidence type="ECO:0000259" key="10">
    <source>
        <dbReference type="Pfam" id="PF16916"/>
    </source>
</evidence>
<keyword evidence="3" id="KW-0813">Transport</keyword>
<dbReference type="InterPro" id="IPR027470">
    <property type="entry name" value="Cation_efflux_CTD"/>
</dbReference>
<dbReference type="PANTHER" id="PTHR45820:SF4">
    <property type="entry name" value="ZINC TRANSPORTER 63C, ISOFORM F"/>
    <property type="match status" value="1"/>
</dbReference>
<keyword evidence="7 8" id="KW-0472">Membrane</keyword>
<keyword evidence="6 8" id="KW-1133">Transmembrane helix</keyword>
<evidence type="ECO:0000256" key="1">
    <source>
        <dbReference type="ARBA" id="ARBA00004141"/>
    </source>
</evidence>
<evidence type="ECO:0000259" key="9">
    <source>
        <dbReference type="Pfam" id="PF01545"/>
    </source>
</evidence>
<dbReference type="InterPro" id="IPR027469">
    <property type="entry name" value="Cation_efflux_TMD_sf"/>
</dbReference>
<dbReference type="SUPFAM" id="SSF160240">
    <property type="entry name" value="Cation efflux protein cytoplasmic domain-like"/>
    <property type="match status" value="1"/>
</dbReference>
<feature type="transmembrane region" description="Helical" evidence="8">
    <location>
        <begin position="161"/>
        <end position="184"/>
    </location>
</feature>
<proteinExistence type="inferred from homology"/>
<evidence type="ECO:0000313" key="11">
    <source>
        <dbReference type="EMBL" id="VFU14465.1"/>
    </source>
</evidence>
<name>A0A485LZD5_9ZZZZ</name>
<dbReference type="Gene3D" id="1.20.1510.10">
    <property type="entry name" value="Cation efflux protein transmembrane domain"/>
    <property type="match status" value="1"/>
</dbReference>
<dbReference type="GO" id="GO:0005385">
    <property type="term" value="F:zinc ion transmembrane transporter activity"/>
    <property type="evidence" value="ECO:0007669"/>
    <property type="project" value="TreeGrafter"/>
</dbReference>
<reference evidence="11" key="1">
    <citation type="submission" date="2019-03" db="EMBL/GenBank/DDBJ databases">
        <authorList>
            <person name="Hao L."/>
        </authorList>
    </citation>
    <scope>NUCLEOTIDE SEQUENCE</scope>
</reference>
<keyword evidence="4 8" id="KW-0812">Transmembrane</keyword>
<feature type="transmembrane region" description="Helical" evidence="8">
    <location>
        <begin position="128"/>
        <end position="149"/>
    </location>
</feature>
<protein>
    <submittedName>
        <fullName evidence="11">Cadmium, cobalt and zinc/H(+)-K(+) antiporter</fullName>
    </submittedName>
</protein>
<dbReference type="AlphaFoldDB" id="A0A485LZD5"/>
<evidence type="ECO:0000256" key="8">
    <source>
        <dbReference type="SAM" id="Phobius"/>
    </source>
</evidence>
<organism evidence="11">
    <name type="scientific">anaerobic digester metagenome</name>
    <dbReference type="NCBI Taxonomy" id="1263854"/>
    <lineage>
        <taxon>unclassified sequences</taxon>
        <taxon>metagenomes</taxon>
        <taxon>ecological metagenomes</taxon>
    </lineage>
</organism>
<dbReference type="InterPro" id="IPR036837">
    <property type="entry name" value="Cation_efflux_CTD_sf"/>
</dbReference>
<feature type="transmembrane region" description="Helical" evidence="8">
    <location>
        <begin position="32"/>
        <end position="50"/>
    </location>
</feature>
<evidence type="ECO:0000256" key="2">
    <source>
        <dbReference type="ARBA" id="ARBA00008873"/>
    </source>
</evidence>
<dbReference type="EMBL" id="CAADRM010000092">
    <property type="protein sequence ID" value="VFU14465.1"/>
    <property type="molecule type" value="Genomic_DNA"/>
</dbReference>
<evidence type="ECO:0000256" key="5">
    <source>
        <dbReference type="ARBA" id="ARBA00022833"/>
    </source>
</evidence>
<dbReference type="GO" id="GO:0016020">
    <property type="term" value="C:membrane"/>
    <property type="evidence" value="ECO:0007669"/>
    <property type="project" value="UniProtKB-SubCell"/>
</dbReference>
<evidence type="ECO:0000256" key="6">
    <source>
        <dbReference type="ARBA" id="ARBA00022989"/>
    </source>
</evidence>